<dbReference type="Proteomes" id="UP000189339">
    <property type="component" value="Unassembled WGS sequence"/>
</dbReference>
<accession>A0A1V2DPD3</accession>
<reference evidence="2 3" key="1">
    <citation type="submission" date="2016-12" db="EMBL/GenBank/DDBJ databases">
        <title>Marinobacter lutaoensis whole genome sequencing.</title>
        <authorList>
            <person name="Verma A."/>
            <person name="Krishnamurthi S."/>
        </authorList>
    </citation>
    <scope>NUCLEOTIDE SEQUENCE [LARGE SCALE GENOMIC DNA]</scope>
    <source>
        <strain evidence="2 3">T5054</strain>
    </source>
</reference>
<dbReference type="RefSeq" id="WP_076725430.1">
    <property type="nucleotide sequence ID" value="NZ_MSCW01000009.1"/>
</dbReference>
<comment type="caution">
    <text evidence="2">The sequence shown here is derived from an EMBL/GenBank/DDBJ whole genome shotgun (WGS) entry which is preliminary data.</text>
</comment>
<name>A0A1V2DPD3_9GAMM</name>
<keyword evidence="1" id="KW-0732">Signal</keyword>
<evidence type="ECO:0000313" key="3">
    <source>
        <dbReference type="Proteomes" id="UP000189339"/>
    </source>
</evidence>
<keyword evidence="3" id="KW-1185">Reference proteome</keyword>
<evidence type="ECO:0000313" key="2">
    <source>
        <dbReference type="EMBL" id="ONF42485.1"/>
    </source>
</evidence>
<feature type="chain" id="PRO_5013387595" evidence="1">
    <location>
        <begin position="30"/>
        <end position="367"/>
    </location>
</feature>
<dbReference type="OrthoDB" id="6365366at2"/>
<gene>
    <name evidence="2" type="ORF">BTO32_14825</name>
</gene>
<sequence length="367" mass="39862">MAKQRFGVKICVLAAAVSAFSVLPTSANACTCIGTISSGASNVTMLVAGGSAAIVSALQLGFDKTSAQVMASEAKMAKEVVSAITAMEKALTSQILMQPAIEESIRQDLNATSPSRHATNECEYVQRTGDTQAADMLLGAQQEELTRAVITYNETPSQYPETTNAEVAFGALVGKLIRDNPEIKTAPMNVLAGPDDIGAMSPEEFQTASRALNLTLNPQPARKIKSPSTPSEIKKNVDADLFNMRLSIAQGISQNLLAYEAPVLDLPEDSWFASILERMSPEEYDTFVAENRKVAYSDLIRHMATHRMNDPATVASAATKEPEGLQKDLAMVKADHLVMDYELWKLERYETLLMSQILASQVRQERK</sequence>
<evidence type="ECO:0000256" key="1">
    <source>
        <dbReference type="SAM" id="SignalP"/>
    </source>
</evidence>
<dbReference type="EMBL" id="MSCW01000009">
    <property type="protein sequence ID" value="ONF42485.1"/>
    <property type="molecule type" value="Genomic_DNA"/>
</dbReference>
<dbReference type="STRING" id="135739.BTO32_14825"/>
<protein>
    <submittedName>
        <fullName evidence="2">Uncharacterized protein</fullName>
    </submittedName>
</protein>
<feature type="signal peptide" evidence="1">
    <location>
        <begin position="1"/>
        <end position="29"/>
    </location>
</feature>
<proteinExistence type="predicted"/>
<organism evidence="2 3">
    <name type="scientific">Marinobacter lutaoensis</name>
    <dbReference type="NCBI Taxonomy" id="135739"/>
    <lineage>
        <taxon>Bacteria</taxon>
        <taxon>Pseudomonadati</taxon>
        <taxon>Pseudomonadota</taxon>
        <taxon>Gammaproteobacteria</taxon>
        <taxon>Pseudomonadales</taxon>
        <taxon>Marinobacteraceae</taxon>
        <taxon>Marinobacter</taxon>
    </lineage>
</organism>
<dbReference type="AlphaFoldDB" id="A0A1V2DPD3"/>